<proteinExistence type="predicted"/>
<reference evidence="2" key="1">
    <citation type="submission" date="2021-02" db="EMBL/GenBank/DDBJ databases">
        <authorList>
            <person name="Nowell W R."/>
        </authorList>
    </citation>
    <scope>NUCLEOTIDE SEQUENCE</scope>
</reference>
<evidence type="ECO:0000256" key="1">
    <source>
        <dbReference type="SAM" id="MobiDB-lite"/>
    </source>
</evidence>
<comment type="caution">
    <text evidence="2">The sequence shown here is derived from an EMBL/GenBank/DDBJ whole genome shotgun (WGS) entry which is preliminary data.</text>
</comment>
<organism evidence="2 3">
    <name type="scientific">Adineta steineri</name>
    <dbReference type="NCBI Taxonomy" id="433720"/>
    <lineage>
        <taxon>Eukaryota</taxon>
        <taxon>Metazoa</taxon>
        <taxon>Spiralia</taxon>
        <taxon>Gnathifera</taxon>
        <taxon>Rotifera</taxon>
        <taxon>Eurotatoria</taxon>
        <taxon>Bdelloidea</taxon>
        <taxon>Adinetida</taxon>
        <taxon>Adinetidae</taxon>
        <taxon>Adineta</taxon>
    </lineage>
</organism>
<dbReference type="AlphaFoldDB" id="A0A820NLV1"/>
<feature type="non-terminal residue" evidence="2">
    <location>
        <position position="1"/>
    </location>
</feature>
<feature type="compositionally biased region" description="Low complexity" evidence="1">
    <location>
        <begin position="1"/>
        <end position="15"/>
    </location>
</feature>
<dbReference type="Proteomes" id="UP000663844">
    <property type="component" value="Unassembled WGS sequence"/>
</dbReference>
<protein>
    <submittedName>
        <fullName evidence="2">Uncharacterized protein</fullName>
    </submittedName>
</protein>
<feature type="region of interest" description="Disordered" evidence="1">
    <location>
        <begin position="1"/>
        <end position="33"/>
    </location>
</feature>
<accession>A0A820NLV1</accession>
<gene>
    <name evidence="2" type="ORF">OXD698_LOCUS50863</name>
</gene>
<name>A0A820NLV1_9BILA</name>
<evidence type="ECO:0000313" key="2">
    <source>
        <dbReference type="EMBL" id="CAF4390267.1"/>
    </source>
</evidence>
<dbReference type="EMBL" id="CAJOAZ010025094">
    <property type="protein sequence ID" value="CAF4390267.1"/>
    <property type="molecule type" value="Genomic_DNA"/>
</dbReference>
<evidence type="ECO:0000313" key="3">
    <source>
        <dbReference type="Proteomes" id="UP000663844"/>
    </source>
</evidence>
<sequence length="33" mass="3986">MQLLRINLHNNNNNKQNRRQSLRLTSILKQTKP</sequence>